<evidence type="ECO:0000256" key="2">
    <source>
        <dbReference type="ARBA" id="ARBA00022729"/>
    </source>
</evidence>
<dbReference type="InterPro" id="IPR001611">
    <property type="entry name" value="Leu-rich_rpt"/>
</dbReference>
<dbReference type="AlphaFoldDB" id="A0ABD3WJY2"/>
<protein>
    <recommendedName>
        <fullName evidence="5">LRRCT domain-containing protein</fullName>
    </recommendedName>
</protein>
<dbReference type="SUPFAM" id="SSF52058">
    <property type="entry name" value="L domain-like"/>
    <property type="match status" value="1"/>
</dbReference>
<dbReference type="SMART" id="SM00365">
    <property type="entry name" value="LRR_SD22"/>
    <property type="match status" value="5"/>
</dbReference>
<keyword evidence="3" id="KW-0677">Repeat</keyword>
<evidence type="ECO:0000313" key="6">
    <source>
        <dbReference type="EMBL" id="KAL3874292.1"/>
    </source>
</evidence>
<dbReference type="InterPro" id="IPR050541">
    <property type="entry name" value="LRR_TM_domain-containing"/>
</dbReference>
<accession>A0ABD3WJY2</accession>
<dbReference type="FunFam" id="3.80.10.10:FF:001164">
    <property type="entry name" value="GH01279p"/>
    <property type="match status" value="1"/>
</dbReference>
<feature type="signal peptide" evidence="4">
    <location>
        <begin position="1"/>
        <end position="23"/>
    </location>
</feature>
<proteinExistence type="predicted"/>
<evidence type="ECO:0000256" key="1">
    <source>
        <dbReference type="ARBA" id="ARBA00022614"/>
    </source>
</evidence>
<dbReference type="PANTHER" id="PTHR24369">
    <property type="entry name" value="ANTIGEN BSP, PUTATIVE-RELATED"/>
    <property type="match status" value="1"/>
</dbReference>
<evidence type="ECO:0000259" key="5">
    <source>
        <dbReference type="SMART" id="SM00082"/>
    </source>
</evidence>
<dbReference type="SUPFAM" id="SSF52047">
    <property type="entry name" value="RNI-like"/>
    <property type="match status" value="1"/>
</dbReference>
<dbReference type="Pfam" id="PF13855">
    <property type="entry name" value="LRR_8"/>
    <property type="match status" value="5"/>
</dbReference>
<comment type="caution">
    <text evidence="6">The sequence shown here is derived from an EMBL/GenBank/DDBJ whole genome shotgun (WGS) entry which is preliminary data.</text>
</comment>
<dbReference type="Gene3D" id="3.80.10.10">
    <property type="entry name" value="Ribonuclease Inhibitor"/>
    <property type="match status" value="3"/>
</dbReference>
<dbReference type="PROSITE" id="PS51450">
    <property type="entry name" value="LRR"/>
    <property type="match status" value="3"/>
</dbReference>
<dbReference type="Proteomes" id="UP001634394">
    <property type="component" value="Unassembled WGS sequence"/>
</dbReference>
<dbReference type="PANTHER" id="PTHR24369:SF210">
    <property type="entry name" value="CHAOPTIN-RELATED"/>
    <property type="match status" value="1"/>
</dbReference>
<keyword evidence="7" id="KW-1185">Reference proteome</keyword>
<evidence type="ECO:0000313" key="7">
    <source>
        <dbReference type="Proteomes" id="UP001634394"/>
    </source>
</evidence>
<organism evidence="6 7">
    <name type="scientific">Sinanodonta woodiana</name>
    <name type="common">Chinese pond mussel</name>
    <name type="synonym">Anodonta woodiana</name>
    <dbReference type="NCBI Taxonomy" id="1069815"/>
    <lineage>
        <taxon>Eukaryota</taxon>
        <taxon>Metazoa</taxon>
        <taxon>Spiralia</taxon>
        <taxon>Lophotrochozoa</taxon>
        <taxon>Mollusca</taxon>
        <taxon>Bivalvia</taxon>
        <taxon>Autobranchia</taxon>
        <taxon>Heteroconchia</taxon>
        <taxon>Palaeoheterodonta</taxon>
        <taxon>Unionida</taxon>
        <taxon>Unionoidea</taxon>
        <taxon>Unionidae</taxon>
        <taxon>Unioninae</taxon>
        <taxon>Sinanodonta</taxon>
    </lineage>
</organism>
<sequence>MVQIRRRLYGVIAIFISWEIIYSASQTTCTSPAVQCRCEQRNNKFIINCRDKKLTQIPVFTDTNTQYDELTFSTSYPDTSSCSVCNRITSIPPRAFENLRVRRIDLTKNALTYISNDSFAGVEPYLKELLLQGDRTNEPNYAALKNLTGLTTLHLEKFQQTTLNSNNIFGNLENLESLTLKTFKCLSFIDSSAFQNKVPKLKLLWLEDLPLVTYPAGAILNIPSLQSLNFINTQVTKLFSQSFKDLRSLKELNLSHNMIDSIENDTFTGITETLQFLNLAVNRLGYKTNTRESLNFLSSKHWTHLEKLSLAYNKLNALPDGPFRNMQKLTCLILESCQLPAISSGLLQGLQNLHTLEVSQNMITDISVNAFVHTPQLIDLRVYRQHQAFSQYLALNFPSTAVEPIRTSLTHLNLEHNRVNVSQIWEITELLTNLEELKLRNTNILAVPDFVFRNHTQLQILDLSENQISSLDQKSFHGLKDTLTSLSLSDNNLTTIDERAFKNFSKLNYLYLANNMWNCDCKLLWLYDWIRNKMLTKPFIEYIVECVCHSPPKLNENYIQSVIRSDLACTPDILTCRIISLTTVQLKLAKSQRAYRTCLQVAVNTVLSLNIIMHVTHSTNPVAAFELIKKTTSDKSKKGKCPTSRR</sequence>
<dbReference type="SMART" id="SM00082">
    <property type="entry name" value="LRRCT"/>
    <property type="match status" value="1"/>
</dbReference>
<evidence type="ECO:0000256" key="4">
    <source>
        <dbReference type="SAM" id="SignalP"/>
    </source>
</evidence>
<feature type="chain" id="PRO_5044795396" description="LRRCT domain-containing protein" evidence="4">
    <location>
        <begin position="24"/>
        <end position="646"/>
    </location>
</feature>
<dbReference type="InterPro" id="IPR000483">
    <property type="entry name" value="Cys-rich_flank_reg_C"/>
</dbReference>
<dbReference type="SMART" id="SM00369">
    <property type="entry name" value="LRR_TYP"/>
    <property type="match status" value="8"/>
</dbReference>
<dbReference type="InterPro" id="IPR032675">
    <property type="entry name" value="LRR_dom_sf"/>
</dbReference>
<evidence type="ECO:0000256" key="3">
    <source>
        <dbReference type="ARBA" id="ARBA00022737"/>
    </source>
</evidence>
<keyword evidence="1" id="KW-0433">Leucine-rich repeat</keyword>
<reference evidence="6 7" key="1">
    <citation type="submission" date="2024-11" db="EMBL/GenBank/DDBJ databases">
        <title>Chromosome-level genome assembly of the freshwater bivalve Anodonta woodiana.</title>
        <authorList>
            <person name="Chen X."/>
        </authorList>
    </citation>
    <scope>NUCLEOTIDE SEQUENCE [LARGE SCALE GENOMIC DNA]</scope>
    <source>
        <strain evidence="6">MN2024</strain>
        <tissue evidence="6">Gills</tissue>
    </source>
</reference>
<dbReference type="InterPro" id="IPR003591">
    <property type="entry name" value="Leu-rich_rpt_typical-subtyp"/>
</dbReference>
<keyword evidence="2 4" id="KW-0732">Signal</keyword>
<name>A0ABD3WJY2_SINWO</name>
<dbReference type="EMBL" id="JBJQND010000006">
    <property type="protein sequence ID" value="KAL3874292.1"/>
    <property type="molecule type" value="Genomic_DNA"/>
</dbReference>
<feature type="domain" description="LRRCT" evidence="5">
    <location>
        <begin position="515"/>
        <end position="570"/>
    </location>
</feature>
<gene>
    <name evidence="6" type="ORF">ACJMK2_037331</name>
</gene>